<sequence length="115" mass="13299">MSGGSLINSIAINTRIKKIKKSLLQNYTKEKTDMIKILYLLSTPKIVIKNNGCFEKHYTICNFISKTQQNINEINLNFHLNDKYSYLSNNDKNACTCINMDFIVERLMISSEQLI</sequence>
<name>A0A5B8RJK7_9VIRU</name>
<evidence type="ECO:0000313" key="1">
    <source>
        <dbReference type="EMBL" id="QEA08208.1"/>
    </source>
</evidence>
<proteinExistence type="predicted"/>
<organism evidence="1">
    <name type="scientific">Iridovirus Liz-CrIV</name>
    <dbReference type="NCBI Taxonomy" id="2594309"/>
    <lineage>
        <taxon>Viruses</taxon>
        <taxon>Varidnaviria</taxon>
        <taxon>Bamfordvirae</taxon>
        <taxon>Nucleocytoviricota</taxon>
        <taxon>Megaviricetes</taxon>
        <taxon>Pimascovirales</taxon>
        <taxon>Pimascovirales incertae sedis</taxon>
        <taxon>Iridoviridae</taxon>
    </lineage>
</organism>
<accession>A0A5B8RJK7</accession>
<protein>
    <submittedName>
        <fullName evidence="1">Uncharacterized protein</fullName>
    </submittedName>
</protein>
<reference evidence="1" key="1">
    <citation type="journal article" date="2019" name="Viruses">
        <title>Detection and Characterization of Invertebrate Iridoviruses Found in Reptiles and Prey Insects in Europe over the Past Two Decades.</title>
        <authorList>
            <person name="Papp T."/>
            <person name="Marschang R.E."/>
        </authorList>
    </citation>
    <scope>NUCLEOTIDE SEQUENCE</scope>
    <source>
        <strain evidence="1">Liz-CrIV</strain>
    </source>
</reference>
<dbReference type="EMBL" id="MN081869">
    <property type="protein sequence ID" value="QEA08208.1"/>
    <property type="molecule type" value="Genomic_DNA"/>
</dbReference>